<evidence type="ECO:0000256" key="1">
    <source>
        <dbReference type="SAM" id="MobiDB-lite"/>
    </source>
</evidence>
<organism evidence="2 3">
    <name type="scientific">Penicillium oxalicum (strain 114-2 / CGMCC 5302)</name>
    <name type="common">Penicillium decumbens</name>
    <dbReference type="NCBI Taxonomy" id="933388"/>
    <lineage>
        <taxon>Eukaryota</taxon>
        <taxon>Fungi</taxon>
        <taxon>Dikarya</taxon>
        <taxon>Ascomycota</taxon>
        <taxon>Pezizomycotina</taxon>
        <taxon>Eurotiomycetes</taxon>
        <taxon>Eurotiomycetidae</taxon>
        <taxon>Eurotiales</taxon>
        <taxon>Aspergillaceae</taxon>
        <taxon>Penicillium</taxon>
    </lineage>
</organism>
<feature type="region of interest" description="Disordered" evidence="1">
    <location>
        <begin position="1"/>
        <end position="20"/>
    </location>
</feature>
<evidence type="ECO:0000313" key="3">
    <source>
        <dbReference type="Proteomes" id="UP000019376"/>
    </source>
</evidence>
<reference evidence="2 3" key="1">
    <citation type="journal article" date="2013" name="PLoS ONE">
        <title>Genomic and secretomic analyses reveal unique features of the lignocellulolytic enzyme system of Penicillium decumbens.</title>
        <authorList>
            <person name="Liu G."/>
            <person name="Zhang L."/>
            <person name="Wei X."/>
            <person name="Zou G."/>
            <person name="Qin Y."/>
            <person name="Ma L."/>
            <person name="Li J."/>
            <person name="Zheng H."/>
            <person name="Wang S."/>
            <person name="Wang C."/>
            <person name="Xun L."/>
            <person name="Zhao G.-P."/>
            <person name="Zhou Z."/>
            <person name="Qu Y."/>
        </authorList>
    </citation>
    <scope>NUCLEOTIDE SEQUENCE [LARGE SCALE GENOMIC DNA]</scope>
    <source>
        <strain evidence="3">114-2 / CGMCC 5302</strain>
    </source>
</reference>
<dbReference type="Proteomes" id="UP000019376">
    <property type="component" value="Unassembled WGS sequence"/>
</dbReference>
<accession>S8ATY3</accession>
<name>S8ATY3_PENO1</name>
<keyword evidence="3" id="KW-1185">Reference proteome</keyword>
<proteinExistence type="predicted"/>
<protein>
    <submittedName>
        <fullName evidence="2">Uncharacterized protein</fullName>
    </submittedName>
</protein>
<gene>
    <name evidence="2" type="ORF">PDE_00215</name>
</gene>
<evidence type="ECO:0000313" key="2">
    <source>
        <dbReference type="EMBL" id="EPS25282.1"/>
    </source>
</evidence>
<dbReference type="AlphaFoldDB" id="S8ATY3"/>
<sequence length="79" mass="8957">MAGKNGQGRGSADVKRDPHRRASHYEALTFLSQKGSEPTIINRVETTITSTWYVSAPWAFQNMTGRFCYVFRKSPMSGW</sequence>
<dbReference type="EMBL" id="KB644408">
    <property type="protein sequence ID" value="EPS25282.1"/>
    <property type="molecule type" value="Genomic_DNA"/>
</dbReference>
<dbReference type="HOGENOM" id="CLU_2606765_0_0_1"/>